<dbReference type="PROSITE" id="PS51257">
    <property type="entry name" value="PROKAR_LIPOPROTEIN"/>
    <property type="match status" value="1"/>
</dbReference>
<evidence type="ECO:0000256" key="9">
    <source>
        <dbReference type="ARBA" id="ARBA00023136"/>
    </source>
</evidence>
<evidence type="ECO:0000259" key="13">
    <source>
        <dbReference type="Pfam" id="PF12849"/>
    </source>
</evidence>
<evidence type="ECO:0000256" key="1">
    <source>
        <dbReference type="ARBA" id="ARBA00002841"/>
    </source>
</evidence>
<comment type="subunit">
    <text evidence="4 12">The complex is composed of two ATP-binding proteins (PstB), two transmembrane proteins (PstC and PstA) and a solute-binding protein (PstS).</text>
</comment>
<name>A0ABV5VWB3_9BACL</name>
<comment type="function">
    <text evidence="12">Involved in the system for phosphate transport across the cytoplasmic membrane.</text>
</comment>
<evidence type="ECO:0000256" key="4">
    <source>
        <dbReference type="ARBA" id="ARBA00011529"/>
    </source>
</evidence>
<keyword evidence="15" id="KW-1185">Reference proteome</keyword>
<dbReference type="Gene3D" id="3.40.190.10">
    <property type="entry name" value="Periplasmic binding protein-like II"/>
    <property type="match status" value="2"/>
</dbReference>
<dbReference type="EMBL" id="JBHMAG010000012">
    <property type="protein sequence ID" value="MFB9752612.1"/>
    <property type="molecule type" value="Genomic_DNA"/>
</dbReference>
<keyword evidence="6 12" id="KW-1003">Cell membrane</keyword>
<evidence type="ECO:0000256" key="8">
    <source>
        <dbReference type="ARBA" id="ARBA00022729"/>
    </source>
</evidence>
<accession>A0ABV5VWB3</accession>
<dbReference type="CDD" id="cd13653">
    <property type="entry name" value="PBP2_phosphate_like_1"/>
    <property type="match status" value="1"/>
</dbReference>
<keyword evidence="10 12" id="KW-0564">Palmitate</keyword>
<comment type="subcellular location">
    <subcellularLocation>
        <location evidence="2 12">Cell membrane</location>
        <topology evidence="2 12">Lipid-anchor</topology>
    </subcellularLocation>
</comment>
<evidence type="ECO:0000313" key="15">
    <source>
        <dbReference type="Proteomes" id="UP001589619"/>
    </source>
</evidence>
<feature type="domain" description="PBP" evidence="13">
    <location>
        <begin position="49"/>
        <end position="283"/>
    </location>
</feature>
<keyword evidence="11 12" id="KW-0449">Lipoprotein</keyword>
<feature type="chain" id="PRO_5044997905" description="Phosphate-binding protein" evidence="12">
    <location>
        <begin position="25"/>
        <end position="303"/>
    </location>
</feature>
<keyword evidence="7 12" id="KW-0592">Phosphate transport</keyword>
<dbReference type="InterPro" id="IPR011862">
    <property type="entry name" value="Phos-bd"/>
</dbReference>
<dbReference type="SUPFAM" id="SSF53850">
    <property type="entry name" value="Periplasmic binding protein-like II"/>
    <property type="match status" value="1"/>
</dbReference>
<keyword evidence="8 12" id="KW-0732">Signal</keyword>
<reference evidence="14 15" key="1">
    <citation type="submission" date="2024-09" db="EMBL/GenBank/DDBJ databases">
        <authorList>
            <person name="Sun Q."/>
            <person name="Mori K."/>
        </authorList>
    </citation>
    <scope>NUCLEOTIDE SEQUENCE [LARGE SCALE GENOMIC DNA]</scope>
    <source>
        <strain evidence="14 15">JCM 12520</strain>
    </source>
</reference>
<evidence type="ECO:0000256" key="2">
    <source>
        <dbReference type="ARBA" id="ARBA00004193"/>
    </source>
</evidence>
<dbReference type="PANTHER" id="PTHR30570">
    <property type="entry name" value="PERIPLASMIC PHOSPHATE BINDING COMPONENT OF PHOSPHATE ABC TRANSPORTER"/>
    <property type="match status" value="1"/>
</dbReference>
<sequence>MLKIMSKKMFTFAMVGIVSVGVLAGCGTKDNKTTASGGTTPTEPNKPAVTEITGTVSASGSTALQPLVNKAAQDFMAKNPKVTVNVTGGGSGTGVKNVADGVSDIGNSDVEADAQYKDKLADNIVVLAPFALIVNKASVGIDNLTKAQASDIFMGTITNWKDVGGKDLKITVVHRPDSSGSRKLVKQIVLENKDFTKDGVTQDTSKTVAEAVGSTEGSIGYVDVPYIKGNDKIKALKMDGNEYSSENIKSGKYPLYGLEHMYTKKDNSNAAVKAFIEFIMSKEFLNKPEVTDLGFLPADLIKK</sequence>
<organism evidence="14 15">
    <name type="scientific">Paenibacillus hodogayensis</name>
    <dbReference type="NCBI Taxonomy" id="279208"/>
    <lineage>
        <taxon>Bacteria</taxon>
        <taxon>Bacillati</taxon>
        <taxon>Bacillota</taxon>
        <taxon>Bacilli</taxon>
        <taxon>Bacillales</taxon>
        <taxon>Paenibacillaceae</taxon>
        <taxon>Paenibacillus</taxon>
    </lineage>
</organism>
<evidence type="ECO:0000256" key="10">
    <source>
        <dbReference type="ARBA" id="ARBA00023139"/>
    </source>
</evidence>
<evidence type="ECO:0000256" key="5">
    <source>
        <dbReference type="ARBA" id="ARBA00022448"/>
    </source>
</evidence>
<evidence type="ECO:0000256" key="11">
    <source>
        <dbReference type="ARBA" id="ARBA00023288"/>
    </source>
</evidence>
<proteinExistence type="inferred from homology"/>
<feature type="signal peptide" evidence="12">
    <location>
        <begin position="1"/>
        <end position="24"/>
    </location>
</feature>
<comment type="function">
    <text evidence="1">Part of the ABC transporter complex PstSACB involved in phosphate import.</text>
</comment>
<dbReference type="Pfam" id="PF12849">
    <property type="entry name" value="PBP_like_2"/>
    <property type="match status" value="1"/>
</dbReference>
<protein>
    <recommendedName>
        <fullName evidence="12">Phosphate-binding protein</fullName>
    </recommendedName>
</protein>
<dbReference type="NCBIfam" id="TIGR02136">
    <property type="entry name" value="ptsS_2"/>
    <property type="match status" value="1"/>
</dbReference>
<evidence type="ECO:0000313" key="14">
    <source>
        <dbReference type="EMBL" id="MFB9752612.1"/>
    </source>
</evidence>
<dbReference type="InterPro" id="IPR024370">
    <property type="entry name" value="PBP_domain"/>
</dbReference>
<dbReference type="RefSeq" id="WP_344903756.1">
    <property type="nucleotide sequence ID" value="NZ_BAAAYO010000001.1"/>
</dbReference>
<dbReference type="PANTHER" id="PTHR30570:SF4">
    <property type="entry name" value="PHOSPHATE-BINDING PROTEIN PSTS 1"/>
    <property type="match status" value="1"/>
</dbReference>
<keyword evidence="9" id="KW-0472">Membrane</keyword>
<comment type="similarity">
    <text evidence="3 12">Belongs to the PstS family.</text>
</comment>
<evidence type="ECO:0000256" key="3">
    <source>
        <dbReference type="ARBA" id="ARBA00008725"/>
    </source>
</evidence>
<keyword evidence="5 12" id="KW-0813">Transport</keyword>
<dbReference type="InterPro" id="IPR050811">
    <property type="entry name" value="Phosphate_ABC_transporter"/>
</dbReference>
<evidence type="ECO:0000256" key="7">
    <source>
        <dbReference type="ARBA" id="ARBA00022592"/>
    </source>
</evidence>
<gene>
    <name evidence="14" type="ORF">ACFFNY_13680</name>
</gene>
<dbReference type="Proteomes" id="UP001589619">
    <property type="component" value="Unassembled WGS sequence"/>
</dbReference>
<evidence type="ECO:0000256" key="12">
    <source>
        <dbReference type="RuleBase" id="RU367119"/>
    </source>
</evidence>
<evidence type="ECO:0000256" key="6">
    <source>
        <dbReference type="ARBA" id="ARBA00022475"/>
    </source>
</evidence>
<comment type="caution">
    <text evidence="14">The sequence shown here is derived from an EMBL/GenBank/DDBJ whole genome shotgun (WGS) entry which is preliminary data.</text>
</comment>